<dbReference type="GO" id="GO:0006952">
    <property type="term" value="P:defense response"/>
    <property type="evidence" value="ECO:0007669"/>
    <property type="project" value="InterPro"/>
</dbReference>
<evidence type="ECO:0000313" key="9">
    <source>
        <dbReference type="Proteomes" id="UP000693946"/>
    </source>
</evidence>
<feature type="signal peptide" evidence="6">
    <location>
        <begin position="1"/>
        <end position="20"/>
    </location>
</feature>
<keyword evidence="4" id="KW-0964">Secreted</keyword>
<dbReference type="GO" id="GO:0005615">
    <property type="term" value="C:extracellular space"/>
    <property type="evidence" value="ECO:0007669"/>
    <property type="project" value="UniProtKB-KW"/>
</dbReference>
<evidence type="ECO:0000259" key="7">
    <source>
        <dbReference type="SMART" id="SM00199"/>
    </source>
</evidence>
<keyword evidence="9" id="KW-1185">Reference proteome</keyword>
<dbReference type="Proteomes" id="UP000693946">
    <property type="component" value="Linkage Group LG6"/>
</dbReference>
<evidence type="ECO:0000256" key="1">
    <source>
        <dbReference type="ARBA" id="ARBA00004613"/>
    </source>
</evidence>
<dbReference type="FunFam" id="2.40.50.40:FF:000004">
    <property type="entry name" value="C-X-C motif chemokine"/>
    <property type="match status" value="1"/>
</dbReference>
<dbReference type="AlphaFoldDB" id="A0AAV6QBA3"/>
<comment type="caution">
    <text evidence="8">The sequence shown here is derived from an EMBL/GenBank/DDBJ whole genome shotgun (WGS) entry which is preliminary data.</text>
</comment>
<dbReference type="PANTHER" id="PTHR12015:SF210">
    <property type="entry name" value="C-X-C MOTIF CHEMOKINE 9"/>
    <property type="match status" value="1"/>
</dbReference>
<evidence type="ECO:0000256" key="3">
    <source>
        <dbReference type="ARBA" id="ARBA00022514"/>
    </source>
</evidence>
<evidence type="ECO:0000256" key="5">
    <source>
        <dbReference type="ARBA" id="ARBA00054901"/>
    </source>
</evidence>
<comment type="similarity">
    <text evidence="2">Belongs to the intercrine alpha (chemokine CxC) family.</text>
</comment>
<dbReference type="InterPro" id="IPR001811">
    <property type="entry name" value="Chemokine_IL8-like_dom"/>
</dbReference>
<sequence>MSTITAVALLVLMAIPEGFSQGIPREILRCQCINKERTPIGRYIGPVEVIPASSHCKDTEIIATYRIDGTKVCLDPDALWVQKVLKKIYHQSSSRHVAE</sequence>
<dbReference type="GO" id="GO:0042056">
    <property type="term" value="F:chemoattractant activity"/>
    <property type="evidence" value="ECO:0007669"/>
    <property type="project" value="UniProtKB-ARBA"/>
</dbReference>
<keyword evidence="3" id="KW-0202">Cytokine</keyword>
<dbReference type="InterPro" id="IPR033899">
    <property type="entry name" value="CXC_Chemokine_domain"/>
</dbReference>
<evidence type="ECO:0000256" key="6">
    <source>
        <dbReference type="SAM" id="SignalP"/>
    </source>
</evidence>
<comment type="function">
    <text evidence="5">Ligand for cxcr3.2. Chemotactic for macrophages.</text>
</comment>
<dbReference type="GO" id="GO:0006955">
    <property type="term" value="P:immune response"/>
    <property type="evidence" value="ECO:0007669"/>
    <property type="project" value="InterPro"/>
</dbReference>
<dbReference type="InterPro" id="IPR039809">
    <property type="entry name" value="Chemokine_b/g/d"/>
</dbReference>
<dbReference type="EMBL" id="JAGKHQ010000018">
    <property type="protein sequence ID" value="KAG7485812.1"/>
    <property type="molecule type" value="Genomic_DNA"/>
</dbReference>
<evidence type="ECO:0000256" key="4">
    <source>
        <dbReference type="ARBA" id="ARBA00022525"/>
    </source>
</evidence>
<feature type="chain" id="PRO_5044000566" evidence="6">
    <location>
        <begin position="21"/>
        <end position="99"/>
    </location>
</feature>
<keyword evidence="6" id="KW-0732">Signal</keyword>
<accession>A0AAV6QBA3</accession>
<organism evidence="8 9">
    <name type="scientific">Solea senegalensis</name>
    <name type="common">Senegalese sole</name>
    <dbReference type="NCBI Taxonomy" id="28829"/>
    <lineage>
        <taxon>Eukaryota</taxon>
        <taxon>Metazoa</taxon>
        <taxon>Chordata</taxon>
        <taxon>Craniata</taxon>
        <taxon>Vertebrata</taxon>
        <taxon>Euteleostomi</taxon>
        <taxon>Actinopterygii</taxon>
        <taxon>Neopterygii</taxon>
        <taxon>Teleostei</taxon>
        <taxon>Neoteleostei</taxon>
        <taxon>Acanthomorphata</taxon>
        <taxon>Carangaria</taxon>
        <taxon>Pleuronectiformes</taxon>
        <taxon>Pleuronectoidei</taxon>
        <taxon>Soleidae</taxon>
        <taxon>Solea</taxon>
    </lineage>
</organism>
<dbReference type="CDD" id="cd00273">
    <property type="entry name" value="Chemokine_CXC"/>
    <property type="match status" value="1"/>
</dbReference>
<comment type="subcellular location">
    <subcellularLocation>
        <location evidence="1">Secreted</location>
    </subcellularLocation>
</comment>
<proteinExistence type="inferred from homology"/>
<gene>
    <name evidence="8" type="ORF">JOB18_018953</name>
</gene>
<reference evidence="8 9" key="1">
    <citation type="journal article" date="2021" name="Sci. Rep.">
        <title>Chromosome anchoring in Senegalese sole (Solea senegalensis) reveals sex-associated markers and genome rearrangements in flatfish.</title>
        <authorList>
            <person name="Guerrero-Cozar I."/>
            <person name="Gomez-Garrido J."/>
            <person name="Berbel C."/>
            <person name="Martinez-Blanch J.F."/>
            <person name="Alioto T."/>
            <person name="Claros M.G."/>
            <person name="Gagnaire P.A."/>
            <person name="Manchado M."/>
        </authorList>
    </citation>
    <scope>NUCLEOTIDE SEQUENCE [LARGE SCALE GENOMIC DNA]</scope>
    <source>
        <strain evidence="8">Sse05_10M</strain>
    </source>
</reference>
<evidence type="ECO:0000256" key="2">
    <source>
        <dbReference type="ARBA" id="ARBA00010665"/>
    </source>
</evidence>
<dbReference type="Pfam" id="PF00048">
    <property type="entry name" value="IL8"/>
    <property type="match status" value="1"/>
</dbReference>
<name>A0AAV6QBA3_SOLSE</name>
<dbReference type="GO" id="GO:0008009">
    <property type="term" value="F:chemokine activity"/>
    <property type="evidence" value="ECO:0007669"/>
    <property type="project" value="InterPro"/>
</dbReference>
<dbReference type="SMART" id="SM00199">
    <property type="entry name" value="SCY"/>
    <property type="match status" value="1"/>
</dbReference>
<evidence type="ECO:0000313" key="8">
    <source>
        <dbReference type="EMBL" id="KAG7485812.1"/>
    </source>
</evidence>
<feature type="domain" description="Chemokine interleukin-8-like" evidence="7">
    <location>
        <begin position="27"/>
        <end position="88"/>
    </location>
</feature>
<protein>
    <submittedName>
        <fullName evidence="8">Interleukin-8-like isoform X1</fullName>
    </submittedName>
</protein>
<dbReference type="PANTHER" id="PTHR12015">
    <property type="entry name" value="SMALL INDUCIBLE CYTOKINE A"/>
    <property type="match status" value="1"/>
</dbReference>